<organism evidence="1 2">
    <name type="scientific">Thioclava indica</name>
    <dbReference type="NCBI Taxonomy" id="1353528"/>
    <lineage>
        <taxon>Bacteria</taxon>
        <taxon>Pseudomonadati</taxon>
        <taxon>Pseudomonadota</taxon>
        <taxon>Alphaproteobacteria</taxon>
        <taxon>Rhodobacterales</taxon>
        <taxon>Paracoccaceae</taxon>
        <taxon>Thioclava</taxon>
    </lineage>
</organism>
<keyword evidence="2" id="KW-1185">Reference proteome</keyword>
<dbReference type="EMBL" id="AUNB01000100">
    <property type="protein sequence ID" value="KEO50831.1"/>
    <property type="molecule type" value="Genomic_DNA"/>
</dbReference>
<proteinExistence type="predicted"/>
<reference evidence="1 2" key="1">
    <citation type="journal article" date="2015" name="Antonie Van Leeuwenhoek">
        <title>Thioclava indica sp. nov., isolated from surface seawater of the Indian Ocean.</title>
        <authorList>
            <person name="Liu Y."/>
            <person name="Lai Q."/>
            <person name="Du J."/>
            <person name="Xu H."/>
            <person name="Jiang L."/>
            <person name="Shao Z."/>
        </authorList>
    </citation>
    <scope>NUCLEOTIDE SEQUENCE [LARGE SCALE GENOMIC DNA]</scope>
    <source>
        <strain evidence="1 2">DT23-4</strain>
    </source>
</reference>
<evidence type="ECO:0000313" key="1">
    <source>
        <dbReference type="EMBL" id="KEO50831.1"/>
    </source>
</evidence>
<comment type="caution">
    <text evidence="1">The sequence shown here is derived from an EMBL/GenBank/DDBJ whole genome shotgun (WGS) entry which is preliminary data.</text>
</comment>
<evidence type="ECO:0000313" key="2">
    <source>
        <dbReference type="Proteomes" id="UP000027471"/>
    </source>
</evidence>
<gene>
    <name evidence="1" type="ORF">DT23_18950</name>
</gene>
<dbReference type="Proteomes" id="UP000027471">
    <property type="component" value="Unassembled WGS sequence"/>
</dbReference>
<sequence>MIKDVAIDSIEPLTFREACNKIIHANKFLATFIKSGEVKIFCNEMEPMHHEMRLFGEHFGKEWRAELDVLAFLRATTENFDLF</sequence>
<name>A0A074J0C4_9RHOB</name>
<protein>
    <submittedName>
        <fullName evidence="1">Uncharacterized protein</fullName>
    </submittedName>
</protein>
<accession>A0A074J0C4</accession>
<dbReference type="AlphaFoldDB" id="A0A074J0C4"/>